<dbReference type="EMBL" id="JARKNE010000013">
    <property type="protein sequence ID" value="KAK5771458.1"/>
    <property type="molecule type" value="Genomic_DNA"/>
</dbReference>
<protein>
    <recommendedName>
        <fullName evidence="3">SWIM-type domain-containing protein</fullName>
    </recommendedName>
</protein>
<proteinExistence type="predicted"/>
<gene>
    <name evidence="1" type="ORF">PVK06_047662</name>
</gene>
<reference evidence="1 2" key="1">
    <citation type="submission" date="2023-03" db="EMBL/GenBank/DDBJ databases">
        <title>WGS of Gossypium arboreum.</title>
        <authorList>
            <person name="Yu D."/>
        </authorList>
    </citation>
    <scope>NUCLEOTIDE SEQUENCE [LARGE SCALE GENOMIC DNA]</scope>
    <source>
        <tissue evidence="1">Leaf</tissue>
    </source>
</reference>
<accession>A0ABR0MEA6</accession>
<comment type="caution">
    <text evidence="1">The sequence shown here is derived from an EMBL/GenBank/DDBJ whole genome shotgun (WGS) entry which is preliminary data.</text>
</comment>
<evidence type="ECO:0008006" key="3">
    <source>
        <dbReference type="Google" id="ProtNLM"/>
    </source>
</evidence>
<organism evidence="1 2">
    <name type="scientific">Gossypium arboreum</name>
    <name type="common">Tree cotton</name>
    <name type="synonym">Gossypium nanking</name>
    <dbReference type="NCBI Taxonomy" id="29729"/>
    <lineage>
        <taxon>Eukaryota</taxon>
        <taxon>Viridiplantae</taxon>
        <taxon>Streptophyta</taxon>
        <taxon>Embryophyta</taxon>
        <taxon>Tracheophyta</taxon>
        <taxon>Spermatophyta</taxon>
        <taxon>Magnoliopsida</taxon>
        <taxon>eudicotyledons</taxon>
        <taxon>Gunneridae</taxon>
        <taxon>Pentapetalae</taxon>
        <taxon>rosids</taxon>
        <taxon>malvids</taxon>
        <taxon>Malvales</taxon>
        <taxon>Malvaceae</taxon>
        <taxon>Malvoideae</taxon>
        <taxon>Gossypium</taxon>
    </lineage>
</organism>
<keyword evidence="2" id="KW-1185">Reference proteome</keyword>
<sequence length="172" mass="19996">MKEIKQNIVKVNTMYVVCHSHRNQDFLVTEDARPNRDMLGALYCVDLPGWICDCGRFQALWFSCAHVIFACGNLRIEYTPYINDVYKLECMHSVWSPEFPLVLDESMWLLVSSVPFELAPNRDMCCVSKGRPNSTRIRKNMDLQRGTVNRDYASTVETQDIRRQHVLCYGVH</sequence>
<name>A0ABR0MEA6_GOSAR</name>
<dbReference type="Proteomes" id="UP001358586">
    <property type="component" value="Chromosome 13"/>
</dbReference>
<evidence type="ECO:0000313" key="1">
    <source>
        <dbReference type="EMBL" id="KAK5771458.1"/>
    </source>
</evidence>
<evidence type="ECO:0000313" key="2">
    <source>
        <dbReference type="Proteomes" id="UP001358586"/>
    </source>
</evidence>